<proteinExistence type="predicted"/>
<organism evidence="1 2">
    <name type="scientific">Araneus ventricosus</name>
    <name type="common">Orbweaver spider</name>
    <name type="synonym">Epeira ventricosa</name>
    <dbReference type="NCBI Taxonomy" id="182803"/>
    <lineage>
        <taxon>Eukaryota</taxon>
        <taxon>Metazoa</taxon>
        <taxon>Ecdysozoa</taxon>
        <taxon>Arthropoda</taxon>
        <taxon>Chelicerata</taxon>
        <taxon>Arachnida</taxon>
        <taxon>Araneae</taxon>
        <taxon>Araneomorphae</taxon>
        <taxon>Entelegynae</taxon>
        <taxon>Araneoidea</taxon>
        <taxon>Araneidae</taxon>
        <taxon>Araneus</taxon>
    </lineage>
</organism>
<dbReference type="AlphaFoldDB" id="A0A4Y2R3F4"/>
<name>A0A4Y2R3F4_ARAVE</name>
<dbReference type="Proteomes" id="UP000499080">
    <property type="component" value="Unassembled WGS sequence"/>
</dbReference>
<gene>
    <name evidence="1" type="ORF">AVEN_136473_1</name>
</gene>
<dbReference type="EMBL" id="BGPR01015616">
    <property type="protein sequence ID" value="GBN69950.1"/>
    <property type="molecule type" value="Genomic_DNA"/>
</dbReference>
<evidence type="ECO:0000313" key="1">
    <source>
        <dbReference type="EMBL" id="GBN69950.1"/>
    </source>
</evidence>
<accession>A0A4Y2R3F4</accession>
<reference evidence="1 2" key="1">
    <citation type="journal article" date="2019" name="Sci. Rep.">
        <title>Orb-weaving spider Araneus ventricosus genome elucidates the spidroin gene catalogue.</title>
        <authorList>
            <person name="Kono N."/>
            <person name="Nakamura H."/>
            <person name="Ohtoshi R."/>
            <person name="Moran D.A.P."/>
            <person name="Shinohara A."/>
            <person name="Yoshida Y."/>
            <person name="Fujiwara M."/>
            <person name="Mori M."/>
            <person name="Tomita M."/>
            <person name="Arakawa K."/>
        </authorList>
    </citation>
    <scope>NUCLEOTIDE SEQUENCE [LARGE SCALE GENOMIC DNA]</scope>
</reference>
<sequence length="553" mass="61044">MLTLWEISETRLSAEKQKTTLLAEDIPLLTPGGSSHLPFFTPSSKAITLGVQPSPFLPPSSEPCSTRWFQPSPLSPLFKAITHRVVQPFLLSSILLLKPCYRWSSHLLSHSPLQEWLYTGPAISPFFIPSVKCILLSSSSRWLTGVVLQPSPLSFPPFQSCLLYRVSHKSPPFFTPLFRALLLLGVSACLSFTPLTVRTPTGVQPSPFFNPSSEHRILQRVSHPFFLPSSKALPLQKPATPFFILRFSSGGSAISLSSPLQGLSTEDGPAISPFFTPLFRSHCSYRWSAISTPFFDRPLFQEAIAPASRWIDRLRCAPLPEPLATQVQYLPFLRFPLQAVSLHSPLQEPLLLQVVQPSPFFFTPLFKVCSRSSHLLSSSLLLQSRAPTEVIDHPLSSLSLFQPLLTGGGSAIFSFLQSLFKAIALRCISLFLLLLQPLLLQSVNTLSLLPSSKPCSYLELVQPSPLSLFRSHCSYRWLTISPFFAHSSRPCSAGGSAVSPFLLLFIAPTGIDSRPSPFLRSPLPEPLAARGFQLSPLLHFPFSCVSPFFTPPS</sequence>
<protein>
    <submittedName>
        <fullName evidence="1">Uncharacterized protein</fullName>
    </submittedName>
</protein>
<evidence type="ECO:0000313" key="2">
    <source>
        <dbReference type="Proteomes" id="UP000499080"/>
    </source>
</evidence>
<keyword evidence="2" id="KW-1185">Reference proteome</keyword>
<comment type="caution">
    <text evidence="1">The sequence shown here is derived from an EMBL/GenBank/DDBJ whole genome shotgun (WGS) entry which is preliminary data.</text>
</comment>